<keyword evidence="3" id="KW-1185">Reference proteome</keyword>
<feature type="domain" description="Heterokaryon incompatibility" evidence="1">
    <location>
        <begin position="48"/>
        <end position="184"/>
    </location>
</feature>
<dbReference type="InterPro" id="IPR052895">
    <property type="entry name" value="HetReg/Transcr_Mod"/>
</dbReference>
<reference evidence="2" key="1">
    <citation type="journal article" date="2020" name="Stud. Mycol.">
        <title>101 Dothideomycetes genomes: a test case for predicting lifestyles and emergence of pathogens.</title>
        <authorList>
            <person name="Haridas S."/>
            <person name="Albert R."/>
            <person name="Binder M."/>
            <person name="Bloem J."/>
            <person name="Labutti K."/>
            <person name="Salamov A."/>
            <person name="Andreopoulos B."/>
            <person name="Baker S."/>
            <person name="Barry K."/>
            <person name="Bills G."/>
            <person name="Bluhm B."/>
            <person name="Cannon C."/>
            <person name="Castanera R."/>
            <person name="Culley D."/>
            <person name="Daum C."/>
            <person name="Ezra D."/>
            <person name="Gonzalez J."/>
            <person name="Henrissat B."/>
            <person name="Kuo A."/>
            <person name="Liang C."/>
            <person name="Lipzen A."/>
            <person name="Lutzoni F."/>
            <person name="Magnuson J."/>
            <person name="Mondo S."/>
            <person name="Nolan M."/>
            <person name="Ohm R."/>
            <person name="Pangilinan J."/>
            <person name="Park H.-J."/>
            <person name="Ramirez L."/>
            <person name="Alfaro M."/>
            <person name="Sun H."/>
            <person name="Tritt A."/>
            <person name="Yoshinaga Y."/>
            <person name="Zwiers L.-H."/>
            <person name="Turgeon B."/>
            <person name="Goodwin S."/>
            <person name="Spatafora J."/>
            <person name="Crous P."/>
            <person name="Grigoriev I."/>
        </authorList>
    </citation>
    <scope>NUCLEOTIDE SEQUENCE</scope>
    <source>
        <strain evidence="2">CBS 110217</strain>
    </source>
</reference>
<dbReference type="AlphaFoldDB" id="A0A9P4HJQ5"/>
<organism evidence="2 3">
    <name type="scientific">Setomelanomma holmii</name>
    <dbReference type="NCBI Taxonomy" id="210430"/>
    <lineage>
        <taxon>Eukaryota</taxon>
        <taxon>Fungi</taxon>
        <taxon>Dikarya</taxon>
        <taxon>Ascomycota</taxon>
        <taxon>Pezizomycotina</taxon>
        <taxon>Dothideomycetes</taxon>
        <taxon>Pleosporomycetidae</taxon>
        <taxon>Pleosporales</taxon>
        <taxon>Pleosporineae</taxon>
        <taxon>Phaeosphaeriaceae</taxon>
        <taxon>Setomelanomma</taxon>
    </lineage>
</organism>
<accession>A0A9P4HJQ5</accession>
<evidence type="ECO:0000313" key="2">
    <source>
        <dbReference type="EMBL" id="KAF2034251.1"/>
    </source>
</evidence>
<dbReference type="OrthoDB" id="2157530at2759"/>
<comment type="caution">
    <text evidence="2">The sequence shown here is derived from an EMBL/GenBank/DDBJ whole genome shotgun (WGS) entry which is preliminary data.</text>
</comment>
<evidence type="ECO:0000259" key="1">
    <source>
        <dbReference type="Pfam" id="PF06985"/>
    </source>
</evidence>
<dbReference type="PANTHER" id="PTHR24148">
    <property type="entry name" value="ANKYRIN REPEAT DOMAIN-CONTAINING PROTEIN 39 HOMOLOG-RELATED"/>
    <property type="match status" value="1"/>
</dbReference>
<dbReference type="EMBL" id="ML978162">
    <property type="protein sequence ID" value="KAF2034251.1"/>
    <property type="molecule type" value="Genomic_DNA"/>
</dbReference>
<protein>
    <recommendedName>
        <fullName evidence="1">Heterokaryon incompatibility domain-containing protein</fullName>
    </recommendedName>
</protein>
<dbReference type="Proteomes" id="UP000799777">
    <property type="component" value="Unassembled WGS sequence"/>
</dbReference>
<dbReference type="Pfam" id="PF06985">
    <property type="entry name" value="HET"/>
    <property type="match status" value="1"/>
</dbReference>
<name>A0A9P4HJQ5_9PLEO</name>
<dbReference type="InterPro" id="IPR010730">
    <property type="entry name" value="HET"/>
</dbReference>
<sequence length="520" mass="58909">MAPWPRFSHEALPPRHIRIFEVQPGDSSDVFRGRFILASIDSEVECDALSYMWGAPAPVDKIIVAGAAIPLASNLATALRHIRNCKEPEPLKIWIDAICINQDDSVERGHQVAMMRLVYSKARCVRIWINEPEVDKNSIAVAALHGFHLASKPDYGLGIDPGFWAPVLPIFFNNYWSRIWIQQEVLNAQKLIMQCKGIIVPGGSIAHFQEALWGIFVDRQELSLWRKFFFQSSSKYDPHLSPAAAKLHDRHISRIQLGSQDRVYAIMHLASDYEEGGIVVDYTKPLMEVMIDVAVYHNIQHRNFDFLHASRLESTKVVGSGAQDQLLAPTWIPECWLRHEFIFSPYSPFNTPERRLALRGIQIDTVRQDLTCSPGIKKSTVAQFWSSDVGIYLLKQAVTNWKDLPREVIRVMGYLSVRGYQHEDLQAGLQHLFELHQSGMHAHRVLDSQAEDFHDLLTSAAPAAQLVLREFFRYLFLYSLILTGSGCLGSAPRCDIQEGDESSMPGAEVGQWTVQDIELE</sequence>
<proteinExistence type="predicted"/>
<gene>
    <name evidence="2" type="ORF">EK21DRAFT_97703</name>
</gene>
<evidence type="ECO:0000313" key="3">
    <source>
        <dbReference type="Proteomes" id="UP000799777"/>
    </source>
</evidence>
<dbReference type="PANTHER" id="PTHR24148:SF81">
    <property type="entry name" value="HETEROKARYON INCOMPATIBILITY DOMAIN-CONTAINING PROTEIN"/>
    <property type="match status" value="1"/>
</dbReference>